<evidence type="ECO:0000256" key="1">
    <source>
        <dbReference type="ARBA" id="ARBA00000402"/>
    </source>
</evidence>
<dbReference type="EC" id="3.1.26.11" evidence="4"/>
<accession>A0A3M7TA55</accession>
<dbReference type="InterPro" id="IPR047151">
    <property type="entry name" value="RNZ2-like"/>
</dbReference>
<evidence type="ECO:0000256" key="4">
    <source>
        <dbReference type="ARBA" id="ARBA00012477"/>
    </source>
</evidence>
<dbReference type="OrthoDB" id="527344at2759"/>
<keyword evidence="6" id="KW-0540">Nuclease</keyword>
<comment type="similarity">
    <text evidence="3">Belongs to the RNase Z family.</text>
</comment>
<dbReference type="SUPFAM" id="SSF56281">
    <property type="entry name" value="Metallo-hydrolase/oxidoreductase"/>
    <property type="match status" value="2"/>
</dbReference>
<dbReference type="Gene3D" id="3.60.15.10">
    <property type="entry name" value="Ribonuclease Z/Hydroxyacylglutathione hydrolase-like"/>
    <property type="match status" value="2"/>
</dbReference>
<dbReference type="Proteomes" id="UP000276133">
    <property type="component" value="Unassembled WGS sequence"/>
</dbReference>
<dbReference type="STRING" id="10195.A0A3M7TA55"/>
<evidence type="ECO:0000256" key="2">
    <source>
        <dbReference type="ARBA" id="ARBA00001947"/>
    </source>
</evidence>
<feature type="domain" description="tRNase Z endonuclease" evidence="11">
    <location>
        <begin position="26"/>
        <end position="71"/>
    </location>
</feature>
<dbReference type="GO" id="GO:0005739">
    <property type="term" value="C:mitochondrion"/>
    <property type="evidence" value="ECO:0007669"/>
    <property type="project" value="TreeGrafter"/>
</dbReference>
<evidence type="ECO:0000256" key="6">
    <source>
        <dbReference type="ARBA" id="ARBA00022722"/>
    </source>
</evidence>
<evidence type="ECO:0000256" key="5">
    <source>
        <dbReference type="ARBA" id="ARBA00022694"/>
    </source>
</evidence>
<evidence type="ECO:0000313" key="12">
    <source>
        <dbReference type="EMBL" id="RNA44962.1"/>
    </source>
</evidence>
<keyword evidence="5" id="KW-0819">tRNA processing</keyword>
<dbReference type="PANTHER" id="PTHR12553:SF49">
    <property type="entry name" value="ZINC PHOSPHODIESTERASE ELAC PROTEIN 2"/>
    <property type="match status" value="1"/>
</dbReference>
<protein>
    <recommendedName>
        <fullName evidence="4">ribonuclease Z</fullName>
        <ecNumber evidence="4">3.1.26.11</ecNumber>
    </recommendedName>
</protein>
<dbReference type="InterPro" id="IPR027794">
    <property type="entry name" value="tRNase_Z_dom"/>
</dbReference>
<comment type="caution">
    <text evidence="12">The sequence shown here is derived from an EMBL/GenBank/DDBJ whole genome shotgun (WGS) entry which is preliminary data.</text>
</comment>
<dbReference type="EMBL" id="REGN01000043">
    <property type="protein sequence ID" value="RNA44962.1"/>
    <property type="molecule type" value="Genomic_DNA"/>
</dbReference>
<keyword evidence="8" id="KW-0255">Endonuclease</keyword>
<keyword evidence="10" id="KW-0862">Zinc</keyword>
<comment type="cofactor">
    <cofactor evidence="2">
        <name>Zn(2+)</name>
        <dbReference type="ChEBI" id="CHEBI:29105"/>
    </cofactor>
</comment>
<keyword evidence="9" id="KW-0378">Hydrolase</keyword>
<dbReference type="GO" id="GO:1990180">
    <property type="term" value="P:mitochondrial tRNA 3'-end processing"/>
    <property type="evidence" value="ECO:0007669"/>
    <property type="project" value="TreeGrafter"/>
</dbReference>
<evidence type="ECO:0000256" key="10">
    <source>
        <dbReference type="ARBA" id="ARBA00022833"/>
    </source>
</evidence>
<evidence type="ECO:0000256" key="8">
    <source>
        <dbReference type="ARBA" id="ARBA00022759"/>
    </source>
</evidence>
<evidence type="ECO:0000256" key="7">
    <source>
        <dbReference type="ARBA" id="ARBA00022723"/>
    </source>
</evidence>
<dbReference type="PANTHER" id="PTHR12553">
    <property type="entry name" value="ZINC PHOSPHODIESTERASE ELAC PROTEIN 2"/>
    <property type="match status" value="1"/>
</dbReference>
<organism evidence="12 13">
    <name type="scientific">Brachionus plicatilis</name>
    <name type="common">Marine rotifer</name>
    <name type="synonym">Brachionus muelleri</name>
    <dbReference type="NCBI Taxonomy" id="10195"/>
    <lineage>
        <taxon>Eukaryota</taxon>
        <taxon>Metazoa</taxon>
        <taxon>Spiralia</taxon>
        <taxon>Gnathifera</taxon>
        <taxon>Rotifera</taxon>
        <taxon>Eurotatoria</taxon>
        <taxon>Monogononta</taxon>
        <taxon>Pseudotrocha</taxon>
        <taxon>Ploima</taxon>
        <taxon>Brachionidae</taxon>
        <taxon>Brachionus</taxon>
    </lineage>
</organism>
<dbReference type="InterPro" id="IPR036866">
    <property type="entry name" value="RibonucZ/Hydroxyglut_hydro"/>
</dbReference>
<evidence type="ECO:0000313" key="13">
    <source>
        <dbReference type="Proteomes" id="UP000276133"/>
    </source>
</evidence>
<evidence type="ECO:0000256" key="3">
    <source>
        <dbReference type="ARBA" id="ARBA00007823"/>
    </source>
</evidence>
<proteinExistence type="inferred from homology"/>
<reference evidence="12 13" key="1">
    <citation type="journal article" date="2018" name="Sci. Rep.">
        <title>Genomic signatures of local adaptation to the degree of environmental predictability in rotifers.</title>
        <authorList>
            <person name="Franch-Gras L."/>
            <person name="Hahn C."/>
            <person name="Garcia-Roger E.M."/>
            <person name="Carmona M.J."/>
            <person name="Serra M."/>
            <person name="Gomez A."/>
        </authorList>
    </citation>
    <scope>NUCLEOTIDE SEQUENCE [LARGE SCALE GENOMIC DNA]</scope>
    <source>
        <strain evidence="12">HYR1</strain>
    </source>
</reference>
<dbReference type="AlphaFoldDB" id="A0A3M7TA55"/>
<dbReference type="GO" id="GO:0042781">
    <property type="term" value="F:3'-tRNA processing endoribonuclease activity"/>
    <property type="evidence" value="ECO:0007669"/>
    <property type="project" value="UniProtKB-EC"/>
</dbReference>
<keyword evidence="7" id="KW-0479">Metal-binding</keyword>
<dbReference type="Pfam" id="PF23023">
    <property type="entry name" value="Anti-Pycsar_Apyc1"/>
    <property type="match status" value="1"/>
</dbReference>
<evidence type="ECO:0000259" key="11">
    <source>
        <dbReference type="Pfam" id="PF13691"/>
    </source>
</evidence>
<dbReference type="CDD" id="cd07718">
    <property type="entry name" value="RNaseZ_ELAC1_ELAC2-C-term-like_MBL-fold"/>
    <property type="match status" value="1"/>
</dbReference>
<keyword evidence="13" id="KW-1185">Reference proteome</keyword>
<gene>
    <name evidence="12" type="ORF">BpHYR1_052251</name>
</gene>
<comment type="catalytic activity">
    <reaction evidence="1">
        <text>Endonucleolytic cleavage of RNA, removing extra 3' nucleotides from tRNA precursor, generating 3' termini of tRNAs. A 3'-hydroxy group is left at the tRNA terminus and a 5'-phosphoryl group is left at the trailer molecule.</text>
        <dbReference type="EC" id="3.1.26.11"/>
    </reaction>
</comment>
<dbReference type="Pfam" id="PF13691">
    <property type="entry name" value="Lactamase_B_4"/>
    <property type="match status" value="1"/>
</dbReference>
<sequence length="698" mass="80225">MTKKSDSTCRLLVLSNGYGNSPKSCMLIFDSSRYLINSGEGILRSILSNNLRPSKISNILLTRFDWSCTGGLNGLSKELEDPKHQVVLHSTRNFDFNSKKSIKKYFFEKKFQINQHNHIQSDYSDENVEIKKLDIQKSECSYLVTVKKSEPNVQVEKLATFGVTPGPWIRDLKNGIEYNKDGIVIRPNDVLDYSLCVEKKILFIDCVDKESFELIRNSSEFNRDDLLMIIHLGKSEILNSAEYLEWIKSYSNKECIHLFMDEKYPNVDLVKIYETQAQLNLIDSAMFDYLPAQLDSFKNLQSQCLAKTRQIQKEAKIVQAQSNMAFMIKPDFRLDLNLINAIDNKAAQEKILTYYQNDLMSKIDGIDEAEEKILEKFRLKIENEVHSGEKKAPNYPSVLFLGTASALPATTRNLAAILVQLNANVNILLDCGEATSGQLNKKFLDEQQFLDELTKIKLVFLSHYHLDHFNGLYGLVLNRIRAFKALGRPYQKLNVMYPRPMINFLNGSHLVVKDFFNCVHLIPNDKFLARPQTDFSNLGLKSVETVLVRHIYQSYGISLDILRTDQSVFKLVYSGDCRPSDDLVKIGKNCDLLIHECTFDDAFKDEALKKMHSTISESLEISDKMQAKSTILTHFSLRYGKITQIDEIKRDNVGIAFDFMNISQDKFKNLNKILKEVKVIFKEHVDEIEVKRIKKLKL</sequence>
<name>A0A3M7TA55_BRAPC</name>
<evidence type="ECO:0000256" key="9">
    <source>
        <dbReference type="ARBA" id="ARBA00022801"/>
    </source>
</evidence>
<dbReference type="GO" id="GO:0046872">
    <property type="term" value="F:metal ion binding"/>
    <property type="evidence" value="ECO:0007669"/>
    <property type="project" value="UniProtKB-KW"/>
</dbReference>